<evidence type="ECO:0000256" key="1">
    <source>
        <dbReference type="SAM" id="Phobius"/>
    </source>
</evidence>
<protein>
    <submittedName>
        <fullName evidence="2">DUF3040 domain-containing protein</fullName>
    </submittedName>
</protein>
<name>A0AAX3ENT7_PAEUR</name>
<sequence>MELSHFEKQELDKIARGLEEDDPRLATLMSLQDLRGHRWKRTQRGLLVALGGLGILLASLPLGSPPLGVLGFMMMGGGTYWATLLMDDSPLRRAPKNAENLPNTHEEMP</sequence>
<accession>A0AAX3ENT7</accession>
<keyword evidence="1" id="KW-1133">Transmembrane helix</keyword>
<evidence type="ECO:0000313" key="2">
    <source>
        <dbReference type="EMBL" id="UYV99421.1"/>
    </source>
</evidence>
<dbReference type="Pfam" id="PF11239">
    <property type="entry name" value="DUF3040"/>
    <property type="match status" value="1"/>
</dbReference>
<organism evidence="2 3">
    <name type="scientific">Paenarthrobacter ureafaciens</name>
    <dbReference type="NCBI Taxonomy" id="37931"/>
    <lineage>
        <taxon>Bacteria</taxon>
        <taxon>Bacillati</taxon>
        <taxon>Actinomycetota</taxon>
        <taxon>Actinomycetes</taxon>
        <taxon>Micrococcales</taxon>
        <taxon>Micrococcaceae</taxon>
        <taxon>Paenarthrobacter</taxon>
    </lineage>
</organism>
<dbReference type="InterPro" id="IPR021401">
    <property type="entry name" value="DUF3040"/>
</dbReference>
<keyword evidence="1" id="KW-0472">Membrane</keyword>
<gene>
    <name evidence="2" type="ORF">NL394_09570</name>
</gene>
<keyword evidence="3" id="KW-1185">Reference proteome</keyword>
<proteinExistence type="predicted"/>
<dbReference type="AlphaFoldDB" id="A0AAX3ENT7"/>
<dbReference type="RefSeq" id="WP_069696455.1">
    <property type="nucleotide sequence ID" value="NZ_CP043010.1"/>
</dbReference>
<evidence type="ECO:0000313" key="3">
    <source>
        <dbReference type="Proteomes" id="UP001163293"/>
    </source>
</evidence>
<keyword evidence="1" id="KW-0812">Transmembrane</keyword>
<dbReference type="EMBL" id="CP101185">
    <property type="protein sequence ID" value="UYV99421.1"/>
    <property type="molecule type" value="Genomic_DNA"/>
</dbReference>
<dbReference type="Proteomes" id="UP001163293">
    <property type="component" value="Chromosome"/>
</dbReference>
<reference evidence="2" key="1">
    <citation type="submission" date="2022-07" db="EMBL/GenBank/DDBJ databases">
        <authorList>
            <person name="Wu T."/>
        </authorList>
    </citation>
    <scope>NUCLEOTIDE SEQUENCE</scope>
    <source>
        <strain evidence="2">SD-1</strain>
    </source>
</reference>
<feature type="transmembrane region" description="Helical" evidence="1">
    <location>
        <begin position="45"/>
        <end position="63"/>
    </location>
</feature>